<name>A0ABS2D2B2_9FLAO</name>
<dbReference type="PROSITE" id="PS50943">
    <property type="entry name" value="HTH_CROC1"/>
    <property type="match status" value="1"/>
</dbReference>
<dbReference type="Proteomes" id="UP000759529">
    <property type="component" value="Unassembled WGS sequence"/>
</dbReference>
<dbReference type="InterPro" id="IPR001387">
    <property type="entry name" value="Cro/C1-type_HTH"/>
</dbReference>
<dbReference type="SUPFAM" id="SSF47413">
    <property type="entry name" value="lambda repressor-like DNA-binding domains"/>
    <property type="match status" value="1"/>
</dbReference>
<sequence length="110" mass="12872">MNTLPHMGELIKKRIIEKKISFSEVARRMKVSQPTISNYFHQSSLQTKVLFNISIAIEHNLFADIMQYLPQNIQNANNTTFHDTIIQQQEQIAELSKEINIYKQILNNNK</sequence>
<evidence type="ECO:0000313" key="3">
    <source>
        <dbReference type="Proteomes" id="UP000759529"/>
    </source>
</evidence>
<feature type="domain" description="HTH cro/C1-type" evidence="1">
    <location>
        <begin position="11"/>
        <end position="65"/>
    </location>
</feature>
<evidence type="ECO:0000313" key="2">
    <source>
        <dbReference type="EMBL" id="MBM6500592.1"/>
    </source>
</evidence>
<protein>
    <recommendedName>
        <fullName evidence="1">HTH cro/C1-type domain-containing protein</fullName>
    </recommendedName>
</protein>
<gene>
    <name evidence="2" type="ORF">H9X54_014970</name>
</gene>
<comment type="caution">
    <text evidence="2">The sequence shown here is derived from an EMBL/GenBank/DDBJ whole genome shotgun (WGS) entry which is preliminary data.</text>
</comment>
<dbReference type="InterPro" id="IPR010982">
    <property type="entry name" value="Lambda_DNA-bd_dom_sf"/>
</dbReference>
<dbReference type="RefSeq" id="WP_187656271.1">
    <property type="nucleotide sequence ID" value="NZ_JACSOD020000506.1"/>
</dbReference>
<proteinExistence type="predicted"/>
<evidence type="ECO:0000259" key="1">
    <source>
        <dbReference type="PROSITE" id="PS50943"/>
    </source>
</evidence>
<accession>A0ABS2D2B2</accession>
<organism evidence="2 3">
    <name type="scientific">Flavobacterium macrobrachii</name>
    <dbReference type="NCBI Taxonomy" id="591204"/>
    <lineage>
        <taxon>Bacteria</taxon>
        <taxon>Pseudomonadati</taxon>
        <taxon>Bacteroidota</taxon>
        <taxon>Flavobacteriia</taxon>
        <taxon>Flavobacteriales</taxon>
        <taxon>Flavobacteriaceae</taxon>
        <taxon>Flavobacterium</taxon>
    </lineage>
</organism>
<dbReference type="Gene3D" id="1.10.260.40">
    <property type="entry name" value="lambda repressor-like DNA-binding domains"/>
    <property type="match status" value="1"/>
</dbReference>
<keyword evidence="3" id="KW-1185">Reference proteome</keyword>
<reference evidence="2 3" key="1">
    <citation type="submission" date="2021-02" db="EMBL/GenBank/DDBJ databases">
        <authorList>
            <person name="Jung H.S."/>
            <person name="Chun B.H."/>
            <person name="Jeon C.O."/>
        </authorList>
    </citation>
    <scope>NUCLEOTIDE SEQUENCE [LARGE SCALE GENOMIC DNA]</scope>
    <source>
        <strain evidence="2 3">LMG 25203</strain>
    </source>
</reference>
<dbReference type="EMBL" id="JACSOD020000506">
    <property type="protein sequence ID" value="MBM6500592.1"/>
    <property type="molecule type" value="Genomic_DNA"/>
</dbReference>